<feature type="compositionally biased region" description="Basic and acidic residues" evidence="5">
    <location>
        <begin position="369"/>
        <end position="380"/>
    </location>
</feature>
<feature type="compositionally biased region" description="Low complexity" evidence="5">
    <location>
        <begin position="546"/>
        <end position="559"/>
    </location>
</feature>
<evidence type="ECO:0000256" key="1">
    <source>
        <dbReference type="ARBA" id="ARBA00022679"/>
    </source>
</evidence>
<dbReference type="KEGG" id="rgu:A4W93_19350"/>
<feature type="compositionally biased region" description="Basic residues" evidence="5">
    <location>
        <begin position="419"/>
        <end position="430"/>
    </location>
</feature>
<dbReference type="EMBL" id="CP015118">
    <property type="protein sequence ID" value="ARN21882.1"/>
    <property type="molecule type" value="Genomic_DNA"/>
</dbReference>
<dbReference type="Pfam" id="PF00069">
    <property type="entry name" value="Pkinase"/>
    <property type="match status" value="1"/>
</dbReference>
<dbReference type="STRING" id="946333.A4W93_19350"/>
<dbReference type="PANTHER" id="PTHR43289:SF34">
    <property type="entry name" value="SERINE_THREONINE-PROTEIN KINASE YBDM-RELATED"/>
    <property type="match status" value="1"/>
</dbReference>
<feature type="region of interest" description="Disordered" evidence="5">
    <location>
        <begin position="301"/>
        <end position="355"/>
    </location>
</feature>
<keyword evidence="3" id="KW-0418">Kinase</keyword>
<reference evidence="6 7" key="1">
    <citation type="submission" date="2016-04" db="EMBL/GenBank/DDBJ databases">
        <title>Complete genome sequence of natural rubber-degrading, novel Gram-negative bacterium, Rhizobacter gummiphilus strain NS21.</title>
        <authorList>
            <person name="Tabata M."/>
            <person name="Kasai D."/>
            <person name="Fukuda M."/>
        </authorList>
    </citation>
    <scope>NUCLEOTIDE SEQUENCE [LARGE SCALE GENOMIC DNA]</scope>
    <source>
        <strain evidence="6 7">NS21</strain>
    </source>
</reference>
<dbReference type="GO" id="GO:0005524">
    <property type="term" value="F:ATP binding"/>
    <property type="evidence" value="ECO:0007669"/>
    <property type="project" value="UniProtKB-KW"/>
</dbReference>
<dbReference type="RefSeq" id="WP_169726564.1">
    <property type="nucleotide sequence ID" value="NZ_BSPR01000006.1"/>
</dbReference>
<evidence type="ECO:0000313" key="6">
    <source>
        <dbReference type="EMBL" id="ARN21882.1"/>
    </source>
</evidence>
<accession>A0A1W6LCA7</accession>
<sequence>MSELDRDLLHSGAQVGGCVIVEPIGQDDNGILYLADDPLLQRHVLVREHFPRGLAVRGAGGEVVLAHGTDASARATALSAFLRGARWLTRFDHPAIGRALRVWEEHGTAYMLMPAYEGESLAVSLQRVGVTDEGWLRRLLVALCDAVGVLHAGGVYHLGLAPESIWLMPDGRPMLLDLSTVAPASQHVVIDSVDRQYAPIELFAHGSHLPVGPWTDIYSLGAIAHLALVGRPPVSAAVLGPDDVHAPLSEGLSRRPPGRLHGAMPSTAFLAAIDRALAVRPENRPQDLGALRALLDLTGAAPVPQAPAPAPRQDTPPQRPEPPVLTKEAMPEPPPARGAREPVADDPDAQADAAAAAAIAMAMSSLPWTKEDDEARRKEPSGFGPSTFGTSTFGPLPGRPVPREPGLGPQSWTMPGPSSRRRPANRRRREPTRAVAAVFGLVVCLGMAGWYVAENPAQIAGWLDPSRSDTTASAQTPAAERPAAVLSPQPVREPIERVLTEQPPAAGPAPAPAPAPAPEPSPPPPVAAAPAPEPAPPPPARETAKVAKATPARKAAAAEPDAEPPAPNNPRAACGSRTNFALFRCMETQCGTARFSRHPQCVEFRNQQD</sequence>
<proteinExistence type="predicted"/>
<dbReference type="PANTHER" id="PTHR43289">
    <property type="entry name" value="MITOGEN-ACTIVATED PROTEIN KINASE KINASE KINASE 20-RELATED"/>
    <property type="match status" value="1"/>
</dbReference>
<dbReference type="SUPFAM" id="SSF56112">
    <property type="entry name" value="Protein kinase-like (PK-like)"/>
    <property type="match status" value="1"/>
</dbReference>
<dbReference type="AlphaFoldDB" id="A0A1W6LCA7"/>
<name>A0A1W6LCA7_9BURK</name>
<evidence type="ECO:0000256" key="5">
    <source>
        <dbReference type="SAM" id="MobiDB-lite"/>
    </source>
</evidence>
<dbReference type="InterPro" id="IPR011009">
    <property type="entry name" value="Kinase-like_dom_sf"/>
</dbReference>
<keyword evidence="7" id="KW-1185">Reference proteome</keyword>
<evidence type="ECO:0000313" key="7">
    <source>
        <dbReference type="Proteomes" id="UP000193427"/>
    </source>
</evidence>
<feature type="compositionally biased region" description="Pro residues" evidence="5">
    <location>
        <begin position="505"/>
        <end position="540"/>
    </location>
</feature>
<dbReference type="PROSITE" id="PS50011">
    <property type="entry name" value="PROTEIN_KINASE_DOM"/>
    <property type="match status" value="1"/>
</dbReference>
<feature type="region of interest" description="Disordered" evidence="5">
    <location>
        <begin position="467"/>
        <end position="575"/>
    </location>
</feature>
<keyword evidence="1" id="KW-0808">Transferase</keyword>
<gene>
    <name evidence="6" type="ORF">A4W93_19350</name>
</gene>
<keyword evidence="2" id="KW-0547">Nucleotide-binding</keyword>
<dbReference type="SMART" id="SM00220">
    <property type="entry name" value="S_TKc"/>
    <property type="match status" value="1"/>
</dbReference>
<dbReference type="GO" id="GO:0004674">
    <property type="term" value="F:protein serine/threonine kinase activity"/>
    <property type="evidence" value="ECO:0007669"/>
    <property type="project" value="TreeGrafter"/>
</dbReference>
<dbReference type="InterPro" id="IPR000719">
    <property type="entry name" value="Prot_kinase_dom"/>
</dbReference>
<organism evidence="6 7">
    <name type="scientific">Piscinibacter gummiphilus</name>
    <dbReference type="NCBI Taxonomy" id="946333"/>
    <lineage>
        <taxon>Bacteria</taxon>
        <taxon>Pseudomonadati</taxon>
        <taxon>Pseudomonadota</taxon>
        <taxon>Betaproteobacteria</taxon>
        <taxon>Burkholderiales</taxon>
        <taxon>Sphaerotilaceae</taxon>
        <taxon>Piscinibacter</taxon>
    </lineage>
</organism>
<protein>
    <submittedName>
        <fullName evidence="6">Uncharacterized protein</fullName>
    </submittedName>
</protein>
<dbReference type="Gene3D" id="1.10.510.10">
    <property type="entry name" value="Transferase(Phosphotransferase) domain 1"/>
    <property type="match status" value="1"/>
</dbReference>
<keyword evidence="4" id="KW-0067">ATP-binding</keyword>
<dbReference type="Gene3D" id="3.30.200.20">
    <property type="entry name" value="Phosphorylase Kinase, domain 1"/>
    <property type="match status" value="1"/>
</dbReference>
<evidence type="ECO:0000256" key="2">
    <source>
        <dbReference type="ARBA" id="ARBA00022741"/>
    </source>
</evidence>
<feature type="region of interest" description="Disordered" evidence="5">
    <location>
        <begin position="367"/>
        <end position="433"/>
    </location>
</feature>
<evidence type="ECO:0000256" key="4">
    <source>
        <dbReference type="ARBA" id="ARBA00022840"/>
    </source>
</evidence>
<dbReference type="Proteomes" id="UP000193427">
    <property type="component" value="Chromosome"/>
</dbReference>
<evidence type="ECO:0000256" key="3">
    <source>
        <dbReference type="ARBA" id="ARBA00022777"/>
    </source>
</evidence>